<dbReference type="Proteomes" id="UP000663836">
    <property type="component" value="Unassembled WGS sequence"/>
</dbReference>
<evidence type="ECO:0000313" key="10">
    <source>
        <dbReference type="EMBL" id="CAF1303335.1"/>
    </source>
</evidence>
<evidence type="ECO:0000256" key="5">
    <source>
        <dbReference type="ARBA" id="ARBA00023136"/>
    </source>
</evidence>
<comment type="subcellular location">
    <subcellularLocation>
        <location evidence="1">Membrane</location>
        <topology evidence="1">Multi-pass membrane protein</topology>
    </subcellularLocation>
</comment>
<evidence type="ECO:0000256" key="7">
    <source>
        <dbReference type="ARBA" id="ARBA00023224"/>
    </source>
</evidence>
<evidence type="ECO:0000256" key="3">
    <source>
        <dbReference type="ARBA" id="ARBA00022989"/>
    </source>
</evidence>
<organism evidence="10 12">
    <name type="scientific">Rotaria sordida</name>
    <dbReference type="NCBI Taxonomy" id="392033"/>
    <lineage>
        <taxon>Eukaryota</taxon>
        <taxon>Metazoa</taxon>
        <taxon>Spiralia</taxon>
        <taxon>Gnathifera</taxon>
        <taxon>Rotifera</taxon>
        <taxon>Eurotatoria</taxon>
        <taxon>Bdelloidea</taxon>
        <taxon>Philodinida</taxon>
        <taxon>Philodinidae</taxon>
        <taxon>Rotaria</taxon>
    </lineage>
</organism>
<dbReference type="AlphaFoldDB" id="A0A815DVV5"/>
<keyword evidence="7" id="KW-0807">Transducer</keyword>
<dbReference type="PROSITE" id="PS50262">
    <property type="entry name" value="G_PROTEIN_RECEP_F1_2"/>
    <property type="match status" value="1"/>
</dbReference>
<sequence>MISLATIDQYLATCSRPSWQQWSNIKLAHRLSVAVIIFWVLLGIPYMIYFNIIEQPISNKIICTSTNAAFLKYHVYVYIISLAGAVPVIITILFGSLAYRNVQQLAYRTVPLVRRELDKQLTIMVLVQVVHNFFVTIPYTIVTGIIYSPILPNDPIIIAQLQFANIITIYLYYLNYASPFYIYLGVSERFRHQLIYVLFEIHLKRWRRRKINVDQVSA</sequence>
<keyword evidence="6" id="KW-0675">Receptor</keyword>
<gene>
    <name evidence="11" type="ORF">JBS370_LOCUS30283</name>
    <name evidence="10" type="ORF">ZHD862_LOCUS28083</name>
</gene>
<dbReference type="GO" id="GO:0005886">
    <property type="term" value="C:plasma membrane"/>
    <property type="evidence" value="ECO:0007669"/>
    <property type="project" value="TreeGrafter"/>
</dbReference>
<dbReference type="SUPFAM" id="SSF81321">
    <property type="entry name" value="Family A G protein-coupled receptor-like"/>
    <property type="match status" value="1"/>
</dbReference>
<reference evidence="10" key="1">
    <citation type="submission" date="2021-02" db="EMBL/GenBank/DDBJ databases">
        <authorList>
            <person name="Nowell W R."/>
        </authorList>
    </citation>
    <scope>NUCLEOTIDE SEQUENCE</scope>
</reference>
<evidence type="ECO:0000313" key="12">
    <source>
        <dbReference type="Proteomes" id="UP000663864"/>
    </source>
</evidence>
<evidence type="ECO:0000313" key="11">
    <source>
        <dbReference type="EMBL" id="CAF4073345.1"/>
    </source>
</evidence>
<keyword evidence="4" id="KW-0297">G-protein coupled receptor</keyword>
<evidence type="ECO:0000256" key="6">
    <source>
        <dbReference type="ARBA" id="ARBA00023170"/>
    </source>
</evidence>
<dbReference type="Proteomes" id="UP000663864">
    <property type="component" value="Unassembled WGS sequence"/>
</dbReference>
<feature type="transmembrane region" description="Helical" evidence="8">
    <location>
        <begin position="31"/>
        <end position="53"/>
    </location>
</feature>
<name>A0A815DVV5_9BILA</name>
<feature type="transmembrane region" description="Helical" evidence="8">
    <location>
        <begin position="73"/>
        <end position="100"/>
    </location>
</feature>
<evidence type="ECO:0000259" key="9">
    <source>
        <dbReference type="PROSITE" id="PS50262"/>
    </source>
</evidence>
<dbReference type="EMBL" id="CAJNOT010002297">
    <property type="protein sequence ID" value="CAF1303335.1"/>
    <property type="molecule type" value="Genomic_DNA"/>
</dbReference>
<dbReference type="PANTHER" id="PTHR24243">
    <property type="entry name" value="G-PROTEIN COUPLED RECEPTOR"/>
    <property type="match status" value="1"/>
</dbReference>
<evidence type="ECO:0000256" key="4">
    <source>
        <dbReference type="ARBA" id="ARBA00023040"/>
    </source>
</evidence>
<protein>
    <recommendedName>
        <fullName evidence="9">G-protein coupled receptors family 1 profile domain-containing protein</fullName>
    </recommendedName>
</protein>
<keyword evidence="2 8" id="KW-0812">Transmembrane</keyword>
<dbReference type="PANTHER" id="PTHR24243:SF233">
    <property type="entry name" value="THYROTROPIN-RELEASING HORMONE RECEPTOR"/>
    <property type="match status" value="1"/>
</dbReference>
<proteinExistence type="predicted"/>
<evidence type="ECO:0000256" key="8">
    <source>
        <dbReference type="SAM" id="Phobius"/>
    </source>
</evidence>
<evidence type="ECO:0000256" key="2">
    <source>
        <dbReference type="ARBA" id="ARBA00022692"/>
    </source>
</evidence>
<dbReference type="GO" id="GO:0004930">
    <property type="term" value="F:G protein-coupled receptor activity"/>
    <property type="evidence" value="ECO:0007669"/>
    <property type="project" value="UniProtKB-KW"/>
</dbReference>
<dbReference type="EMBL" id="CAJOBD010006895">
    <property type="protein sequence ID" value="CAF4073345.1"/>
    <property type="molecule type" value="Genomic_DNA"/>
</dbReference>
<dbReference type="Gene3D" id="1.20.1070.10">
    <property type="entry name" value="Rhodopsin 7-helix transmembrane proteins"/>
    <property type="match status" value="1"/>
</dbReference>
<comment type="caution">
    <text evidence="10">The sequence shown here is derived from an EMBL/GenBank/DDBJ whole genome shotgun (WGS) entry which is preliminary data.</text>
</comment>
<feature type="domain" description="G-protein coupled receptors family 1 profile" evidence="9">
    <location>
        <begin position="1"/>
        <end position="183"/>
    </location>
</feature>
<dbReference type="InterPro" id="IPR017452">
    <property type="entry name" value="GPCR_Rhodpsn_7TM"/>
</dbReference>
<feature type="transmembrane region" description="Helical" evidence="8">
    <location>
        <begin position="121"/>
        <end position="150"/>
    </location>
</feature>
<keyword evidence="5 8" id="KW-0472">Membrane</keyword>
<evidence type="ECO:0000256" key="1">
    <source>
        <dbReference type="ARBA" id="ARBA00004141"/>
    </source>
</evidence>
<accession>A0A815DVV5</accession>
<keyword evidence="3 8" id="KW-1133">Transmembrane helix</keyword>